<evidence type="ECO:0000256" key="2">
    <source>
        <dbReference type="SAM" id="SignalP"/>
    </source>
</evidence>
<evidence type="ECO:0000313" key="3">
    <source>
        <dbReference type="EMBL" id="AGA68813.1"/>
    </source>
</evidence>
<evidence type="ECO:0000313" key="4">
    <source>
        <dbReference type="Proteomes" id="UP000010797"/>
    </source>
</evidence>
<dbReference type="PROSITE" id="PS51257">
    <property type="entry name" value="PROKAR_LIPOPROTEIN"/>
    <property type="match status" value="1"/>
</dbReference>
<proteinExistence type="predicted"/>
<dbReference type="Proteomes" id="UP000010797">
    <property type="component" value="Chromosome"/>
</dbReference>
<protein>
    <recommendedName>
        <fullName evidence="5">Lipoprotein</fullName>
    </recommendedName>
</protein>
<evidence type="ECO:0008006" key="5">
    <source>
        <dbReference type="Google" id="ProtNLM"/>
    </source>
</evidence>
<name>L0F771_DESDL</name>
<accession>L0F771</accession>
<reference evidence="4" key="1">
    <citation type="submission" date="2012-02" db="EMBL/GenBank/DDBJ databases">
        <title>Complete sequence of Desulfitobacterium dichloroeliminans LMG P-21439.</title>
        <authorList>
            <person name="Lucas S."/>
            <person name="Han J."/>
            <person name="Lapidus A."/>
            <person name="Cheng J.-F."/>
            <person name="Goodwin L."/>
            <person name="Pitluck S."/>
            <person name="Peters L."/>
            <person name="Ovchinnikova G."/>
            <person name="Teshima H."/>
            <person name="Detter J.C."/>
            <person name="Han C."/>
            <person name="Tapia R."/>
            <person name="Land M."/>
            <person name="Hauser L."/>
            <person name="Kyrpides N."/>
            <person name="Ivanova N."/>
            <person name="Pagani I."/>
            <person name="Kruse T."/>
            <person name="de Vos W.M."/>
            <person name="Boon N."/>
            <person name="Smidt H."/>
            <person name="Woyke T."/>
        </authorList>
    </citation>
    <scope>NUCLEOTIDE SEQUENCE [LARGE SCALE GENOMIC DNA]</scope>
    <source>
        <strain evidence="4">LMG P-21439 / DCA1</strain>
    </source>
</reference>
<dbReference type="AlphaFoldDB" id="L0F771"/>
<feature type="compositionally biased region" description="Low complexity" evidence="1">
    <location>
        <begin position="32"/>
        <end position="47"/>
    </location>
</feature>
<dbReference type="STRING" id="871963.Desdi_1302"/>
<dbReference type="EMBL" id="CP003344">
    <property type="protein sequence ID" value="AGA68813.1"/>
    <property type="molecule type" value="Genomic_DNA"/>
</dbReference>
<keyword evidence="2" id="KW-0732">Signal</keyword>
<feature type="region of interest" description="Disordered" evidence="1">
    <location>
        <begin position="29"/>
        <end position="55"/>
    </location>
</feature>
<dbReference type="KEGG" id="ddl:Desdi_1302"/>
<evidence type="ECO:0000256" key="1">
    <source>
        <dbReference type="SAM" id="MobiDB-lite"/>
    </source>
</evidence>
<sequence length="267" mass="28646">MKTIRCFVTVVIIVCMAFMITACGSGSKTDENNGGQTQGNAGQSGSTNGDLDVGQNLKWPADNMGNLPELKGKITAVLKDDSTGQCTVAFSEMAKEDAQAYITEMKKMGYKGEMSMADEESLIHSGKAADGSTAVFTYNITAKEGTISYGSGNASGQSATAVDMNDAASWPEDFMESVPELAGKITDVVNDNNKSITVHLEYVDQAIFEGYIKFLKQNGFTTDVDESTSVSAIDFRAYNAKGEWVNAYMNIEKGNNTVTVTMEKPVQ</sequence>
<feature type="chain" id="PRO_5003941970" description="Lipoprotein" evidence="2">
    <location>
        <begin position="25"/>
        <end position="267"/>
    </location>
</feature>
<organism evidence="3 4">
    <name type="scientific">Desulfitobacterium dichloroeliminans (strain LMG P-21439 / DCA1)</name>
    <dbReference type="NCBI Taxonomy" id="871963"/>
    <lineage>
        <taxon>Bacteria</taxon>
        <taxon>Bacillati</taxon>
        <taxon>Bacillota</taxon>
        <taxon>Clostridia</taxon>
        <taxon>Eubacteriales</taxon>
        <taxon>Desulfitobacteriaceae</taxon>
        <taxon>Desulfitobacterium</taxon>
    </lineage>
</organism>
<feature type="signal peptide" evidence="2">
    <location>
        <begin position="1"/>
        <end position="24"/>
    </location>
</feature>
<dbReference type="HOGENOM" id="CLU_1041017_0_0_9"/>
<dbReference type="OrthoDB" id="1808020at2"/>
<dbReference type="RefSeq" id="WP_015261809.1">
    <property type="nucleotide sequence ID" value="NC_019903.1"/>
</dbReference>
<keyword evidence="4" id="KW-1185">Reference proteome</keyword>
<gene>
    <name evidence="3" type="ordered locus">Desdi_1302</name>
</gene>
<dbReference type="eggNOG" id="ENOG5034AIC">
    <property type="taxonomic scope" value="Bacteria"/>
</dbReference>